<dbReference type="InterPro" id="IPR001245">
    <property type="entry name" value="Ser-Thr/Tyr_kinase_cat_dom"/>
</dbReference>
<dbReference type="InterPro" id="IPR011009">
    <property type="entry name" value="Kinase-like_dom_sf"/>
</dbReference>
<keyword evidence="2" id="KW-0808">Transferase</keyword>
<accession>A0A8H4EIB1</accession>
<dbReference type="AlphaFoldDB" id="A0A8H4EIB1"/>
<dbReference type="PRINTS" id="PR00109">
    <property type="entry name" value="TYRKINASE"/>
</dbReference>
<evidence type="ECO:0000313" key="2">
    <source>
        <dbReference type="EMBL" id="KAF0488385.1"/>
    </source>
</evidence>
<dbReference type="GO" id="GO:0004674">
    <property type="term" value="F:protein serine/threonine kinase activity"/>
    <property type="evidence" value="ECO:0007669"/>
    <property type="project" value="TreeGrafter"/>
</dbReference>
<dbReference type="SUPFAM" id="SSF56112">
    <property type="entry name" value="Protein kinase-like (PK-like)"/>
    <property type="match status" value="1"/>
</dbReference>
<dbReference type="EMBL" id="WTPW01000686">
    <property type="protein sequence ID" value="KAF0488385.1"/>
    <property type="molecule type" value="Genomic_DNA"/>
</dbReference>
<reference evidence="2 3" key="1">
    <citation type="journal article" date="2019" name="Environ. Microbiol.">
        <title>At the nexus of three kingdoms: the genome of the mycorrhizal fungus Gigaspora margarita provides insights into plant, endobacterial and fungal interactions.</title>
        <authorList>
            <person name="Venice F."/>
            <person name="Ghignone S."/>
            <person name="Salvioli di Fossalunga A."/>
            <person name="Amselem J."/>
            <person name="Novero M."/>
            <person name="Xianan X."/>
            <person name="Sedzielewska Toro K."/>
            <person name="Morin E."/>
            <person name="Lipzen A."/>
            <person name="Grigoriev I.V."/>
            <person name="Henrissat B."/>
            <person name="Martin F.M."/>
            <person name="Bonfante P."/>
        </authorList>
    </citation>
    <scope>NUCLEOTIDE SEQUENCE [LARGE SCALE GENOMIC DNA]</scope>
    <source>
        <strain evidence="2 3">BEG34</strain>
    </source>
</reference>
<dbReference type="Pfam" id="PF07714">
    <property type="entry name" value="PK_Tyr_Ser-Thr"/>
    <property type="match status" value="1"/>
</dbReference>
<dbReference type="GO" id="GO:0005524">
    <property type="term" value="F:ATP binding"/>
    <property type="evidence" value="ECO:0007669"/>
    <property type="project" value="InterPro"/>
</dbReference>
<dbReference type="OrthoDB" id="10261027at2759"/>
<dbReference type="Gene3D" id="1.10.510.10">
    <property type="entry name" value="Transferase(Phosphotransferase) domain 1"/>
    <property type="match status" value="1"/>
</dbReference>
<dbReference type="PANTHER" id="PTHR44329">
    <property type="entry name" value="SERINE/THREONINE-PROTEIN KINASE TNNI3K-RELATED"/>
    <property type="match status" value="1"/>
</dbReference>
<protein>
    <submittedName>
        <fullName evidence="2">Kinase-like protein</fullName>
    </submittedName>
</protein>
<organism evidence="2 3">
    <name type="scientific">Gigaspora margarita</name>
    <dbReference type="NCBI Taxonomy" id="4874"/>
    <lineage>
        <taxon>Eukaryota</taxon>
        <taxon>Fungi</taxon>
        <taxon>Fungi incertae sedis</taxon>
        <taxon>Mucoromycota</taxon>
        <taxon>Glomeromycotina</taxon>
        <taxon>Glomeromycetes</taxon>
        <taxon>Diversisporales</taxon>
        <taxon>Gigasporaceae</taxon>
        <taxon>Gigaspora</taxon>
    </lineage>
</organism>
<keyword evidence="2" id="KW-0418">Kinase</keyword>
<name>A0A8H4EIB1_GIGMA</name>
<gene>
    <name evidence="2" type="ORF">F8M41_022292</name>
</gene>
<keyword evidence="3" id="KW-1185">Reference proteome</keyword>
<dbReference type="Proteomes" id="UP000439903">
    <property type="component" value="Unassembled WGS sequence"/>
</dbReference>
<comment type="caution">
    <text evidence="2">The sequence shown here is derived from an EMBL/GenBank/DDBJ whole genome shotgun (WGS) entry which is preliminary data.</text>
</comment>
<feature type="domain" description="Protein kinase" evidence="1">
    <location>
        <begin position="42"/>
        <end position="324"/>
    </location>
</feature>
<dbReference type="PROSITE" id="PS50011">
    <property type="entry name" value="PROTEIN_KINASE_DOM"/>
    <property type="match status" value="1"/>
</dbReference>
<proteinExistence type="predicted"/>
<evidence type="ECO:0000313" key="3">
    <source>
        <dbReference type="Proteomes" id="UP000439903"/>
    </source>
</evidence>
<dbReference type="InterPro" id="IPR051681">
    <property type="entry name" value="Ser/Thr_Kinases-Pseudokinases"/>
</dbReference>
<sequence>MSEKNDKDKYLTTRCKFNENRQAYIDRTTKDKTINFICRNEIENIKHLDKGGSAIIKKARWIKKTVVLKQVAVAENTNLNNDGFIKEIKVFYEIGLVYSSKMNAEYKGKTQLVGYENVIKFFGVSSDESGLYLVLEYADLGNLRYYLNENSLNWMQKIDIARQITCGLYFLHKNEILHCDLHTKNVVIQKNGDGVRAIITDFGLSKVLTRNSRSDQQIEGCVGFVDPKLLDDKEGTPDYKSDIYSLGVILWEITSDGRPPFNEHISKAGLIRVSINIINGMREEPIEGTTISYVELYTNCWNGNHDSRPEIEQVYKSIHQEDIITGEKWKQPIEQKYKSIHQEGVKTGEKSSQRPKKGIPQKLLKVFEQLSTKELKIIRPQLVQAAARQRKREKGLLV</sequence>
<evidence type="ECO:0000259" key="1">
    <source>
        <dbReference type="PROSITE" id="PS50011"/>
    </source>
</evidence>
<dbReference type="InterPro" id="IPR000719">
    <property type="entry name" value="Prot_kinase_dom"/>
</dbReference>